<keyword evidence="4 7" id="KW-0812">Transmembrane</keyword>
<dbReference type="InterPro" id="IPR036291">
    <property type="entry name" value="NAD(P)-bd_dom_sf"/>
</dbReference>
<feature type="transmembrane region" description="Helical" evidence="7">
    <location>
        <begin position="186"/>
        <end position="207"/>
    </location>
</feature>
<dbReference type="GO" id="GO:0015297">
    <property type="term" value="F:antiporter activity"/>
    <property type="evidence" value="ECO:0007669"/>
    <property type="project" value="InterPro"/>
</dbReference>
<dbReference type="Pfam" id="PF00999">
    <property type="entry name" value="Na_H_Exchanger"/>
    <property type="match status" value="1"/>
</dbReference>
<dbReference type="Gene3D" id="3.40.50.720">
    <property type="entry name" value="NAD(P)-binding Rossmann-like Domain"/>
    <property type="match status" value="1"/>
</dbReference>
<proteinExistence type="inferred from homology"/>
<organism evidence="9">
    <name type="scientific">Oceaniferula spumae</name>
    <dbReference type="NCBI Taxonomy" id="2979115"/>
    <lineage>
        <taxon>Bacteria</taxon>
        <taxon>Pseudomonadati</taxon>
        <taxon>Verrucomicrobiota</taxon>
        <taxon>Verrucomicrobiia</taxon>
        <taxon>Verrucomicrobiales</taxon>
        <taxon>Verrucomicrobiaceae</taxon>
        <taxon>Oceaniferula</taxon>
    </lineage>
</organism>
<dbReference type="EMBL" id="AP026866">
    <property type="protein sequence ID" value="BDS06435.1"/>
    <property type="molecule type" value="Genomic_DNA"/>
</dbReference>
<keyword evidence="3" id="KW-0813">Transport</keyword>
<dbReference type="Pfam" id="PF02254">
    <property type="entry name" value="TrkA_N"/>
    <property type="match status" value="1"/>
</dbReference>
<dbReference type="PROSITE" id="PS51201">
    <property type="entry name" value="RCK_N"/>
    <property type="match status" value="1"/>
</dbReference>
<dbReference type="InterPro" id="IPR038770">
    <property type="entry name" value="Na+/solute_symporter_sf"/>
</dbReference>
<accession>A0AAT9FKE0</accession>
<reference evidence="9" key="1">
    <citation type="submission" date="2024-07" db="EMBL/GenBank/DDBJ databases">
        <title>Complete genome sequence of Verrucomicrobiaceae bacterium NT6N.</title>
        <authorList>
            <person name="Huang C."/>
            <person name="Takami H."/>
            <person name="Hamasaki K."/>
        </authorList>
    </citation>
    <scope>NUCLEOTIDE SEQUENCE</scope>
    <source>
        <strain evidence="9">NT6N</strain>
    </source>
</reference>
<evidence type="ECO:0000256" key="7">
    <source>
        <dbReference type="SAM" id="Phobius"/>
    </source>
</evidence>
<evidence type="ECO:0000256" key="6">
    <source>
        <dbReference type="ARBA" id="ARBA00023136"/>
    </source>
</evidence>
<feature type="transmembrane region" description="Helical" evidence="7">
    <location>
        <begin position="12"/>
        <end position="31"/>
    </location>
</feature>
<dbReference type="SUPFAM" id="SSF51735">
    <property type="entry name" value="NAD(P)-binding Rossmann-fold domains"/>
    <property type="match status" value="1"/>
</dbReference>
<evidence type="ECO:0000259" key="8">
    <source>
        <dbReference type="PROSITE" id="PS51201"/>
    </source>
</evidence>
<evidence type="ECO:0000256" key="2">
    <source>
        <dbReference type="ARBA" id="ARBA00005551"/>
    </source>
</evidence>
<feature type="transmembrane region" description="Helical" evidence="7">
    <location>
        <begin position="303"/>
        <end position="323"/>
    </location>
</feature>
<evidence type="ECO:0000256" key="5">
    <source>
        <dbReference type="ARBA" id="ARBA00022989"/>
    </source>
</evidence>
<keyword evidence="6 7" id="KW-0472">Membrane</keyword>
<dbReference type="GO" id="GO:1902600">
    <property type="term" value="P:proton transmembrane transport"/>
    <property type="evidence" value="ECO:0007669"/>
    <property type="project" value="InterPro"/>
</dbReference>
<evidence type="ECO:0000256" key="3">
    <source>
        <dbReference type="ARBA" id="ARBA00022448"/>
    </source>
</evidence>
<feature type="transmembrane region" description="Helical" evidence="7">
    <location>
        <begin position="157"/>
        <end position="180"/>
    </location>
</feature>
<sequence length="557" mass="59199">MLLAAGNEVAPVVALMAMVLGGVVLVSLLLIKFKQSLLVGYFICGVILANTGAIQWLGADPEDAVSGLSELGVVLLMFTLGIEFSIRELLHLRRVVIGGGGMQMLVTTMLAMGVCLLLGVSGSTLLVVGFALALSSTAVSIKSFQDLGQPDTPGARMALGIAIFQDLAVIVFMVVLPSLVGDGAGGAMPIVWSLLKGVLFLFLCWGLSRVGVPHLLHTVALSRSRELFTVTVVALCAGIAWVANWFGLSLALGAFATGLVVSESIYSHRVLADILPFKDLFLTVFFVSVGLMIDLSVVRESWWIILLGVSVILLVKGMVVIAIGRKMGLRLRQALLAGAALSSSGEFSLVLLSRAADLGGLPAELEQMLLACTAVSMALVPGLMRGMIPLSSKLEARGWCKPKTCKSDLTYDADASALRDHVVICGYGPVGQTLHEAMERASVQVVILEMNADTVRDLHKRGVRVMFADATKEDTMRLAKVDTARAIAFTFPEPQLACAGIRAARTLNPGIVTYARAKFSPEVELLKKEGVHHIFHDEKTSGNAMVQAVLGCYSVDI</sequence>
<dbReference type="KEGG" id="osu:NT6N_14750"/>
<dbReference type="PANTHER" id="PTHR42751">
    <property type="entry name" value="SODIUM/HYDROGEN EXCHANGER FAMILY/TRKA DOMAIN PROTEIN"/>
    <property type="match status" value="1"/>
</dbReference>
<dbReference type="GO" id="GO:0016020">
    <property type="term" value="C:membrane"/>
    <property type="evidence" value="ECO:0007669"/>
    <property type="project" value="UniProtKB-SubCell"/>
</dbReference>
<name>A0AAT9FKE0_9BACT</name>
<evidence type="ECO:0000313" key="9">
    <source>
        <dbReference type="EMBL" id="BDS06435.1"/>
    </source>
</evidence>
<evidence type="ECO:0000256" key="4">
    <source>
        <dbReference type="ARBA" id="ARBA00022692"/>
    </source>
</evidence>
<dbReference type="AlphaFoldDB" id="A0AAT9FKE0"/>
<dbReference type="InterPro" id="IPR006153">
    <property type="entry name" value="Cation/H_exchanger_TM"/>
</dbReference>
<evidence type="ECO:0000256" key="1">
    <source>
        <dbReference type="ARBA" id="ARBA00004141"/>
    </source>
</evidence>
<dbReference type="Gene3D" id="1.20.1530.20">
    <property type="match status" value="1"/>
</dbReference>
<feature type="transmembrane region" description="Helical" evidence="7">
    <location>
        <begin position="64"/>
        <end position="84"/>
    </location>
</feature>
<feature type="transmembrane region" description="Helical" evidence="7">
    <location>
        <begin position="38"/>
        <end position="58"/>
    </location>
</feature>
<comment type="subcellular location">
    <subcellularLocation>
        <location evidence="1">Membrane</location>
        <topology evidence="1">Multi-pass membrane protein</topology>
    </subcellularLocation>
</comment>
<protein>
    <submittedName>
        <fullName evidence="9">Sodium/hydrogen exchanger</fullName>
    </submittedName>
</protein>
<comment type="similarity">
    <text evidence="2">Belongs to the monovalent cation:proton antiporter 2 (CPA2) transporter (TC 2.A.37) family.</text>
</comment>
<dbReference type="InterPro" id="IPR003148">
    <property type="entry name" value="RCK_N"/>
</dbReference>
<feature type="transmembrane region" description="Helical" evidence="7">
    <location>
        <begin position="227"/>
        <end position="244"/>
    </location>
</feature>
<feature type="domain" description="RCK N-terminal" evidence="8">
    <location>
        <begin position="419"/>
        <end position="535"/>
    </location>
</feature>
<feature type="transmembrane region" description="Helical" evidence="7">
    <location>
        <begin position="280"/>
        <end position="297"/>
    </location>
</feature>
<keyword evidence="5 7" id="KW-1133">Transmembrane helix</keyword>
<dbReference type="GO" id="GO:0006813">
    <property type="term" value="P:potassium ion transport"/>
    <property type="evidence" value="ECO:0007669"/>
    <property type="project" value="InterPro"/>
</dbReference>
<dbReference type="PANTHER" id="PTHR42751:SF3">
    <property type="entry name" value="SODIUM_GLUTAMATE SYMPORTER"/>
    <property type="match status" value="1"/>
</dbReference>
<gene>
    <name evidence="9" type="ORF">NT6N_14750</name>
</gene>